<sequence>MAVPALPEFSTEHHFDGSVSASRLLDQISFQFEIAGNTNPPPAIMLRVINILCTGDAAN</sequence>
<dbReference type="AlphaFoldDB" id="A0A420HS95"/>
<gene>
    <name evidence="1" type="ORF">OnM2_052052</name>
</gene>
<accession>A0A420HS95</accession>
<proteinExistence type="predicted"/>
<name>A0A420HS95_9PEZI</name>
<comment type="caution">
    <text evidence="1">The sequence shown here is derived from an EMBL/GenBank/DDBJ whole genome shotgun (WGS) entry which is preliminary data.</text>
</comment>
<protein>
    <submittedName>
        <fullName evidence="1">Uncharacterized protein</fullName>
    </submittedName>
</protein>
<organism evidence="1 2">
    <name type="scientific">Erysiphe neolycopersici</name>
    <dbReference type="NCBI Taxonomy" id="212602"/>
    <lineage>
        <taxon>Eukaryota</taxon>
        <taxon>Fungi</taxon>
        <taxon>Dikarya</taxon>
        <taxon>Ascomycota</taxon>
        <taxon>Pezizomycotina</taxon>
        <taxon>Leotiomycetes</taxon>
        <taxon>Erysiphales</taxon>
        <taxon>Erysiphaceae</taxon>
        <taxon>Erysiphe</taxon>
    </lineage>
</organism>
<keyword evidence="2" id="KW-1185">Reference proteome</keyword>
<evidence type="ECO:0000313" key="2">
    <source>
        <dbReference type="Proteomes" id="UP000286134"/>
    </source>
</evidence>
<evidence type="ECO:0000313" key="1">
    <source>
        <dbReference type="EMBL" id="RKF60277.1"/>
    </source>
</evidence>
<dbReference type="EMBL" id="MCFK01005256">
    <property type="protein sequence ID" value="RKF60277.1"/>
    <property type="molecule type" value="Genomic_DNA"/>
</dbReference>
<dbReference type="Proteomes" id="UP000286134">
    <property type="component" value="Unassembled WGS sequence"/>
</dbReference>
<reference evidence="1 2" key="1">
    <citation type="journal article" date="2018" name="BMC Genomics">
        <title>Comparative genome analyses reveal sequence features reflecting distinct modes of host-adaptation between dicot and monocot powdery mildew.</title>
        <authorList>
            <person name="Wu Y."/>
            <person name="Ma X."/>
            <person name="Pan Z."/>
            <person name="Kale S.D."/>
            <person name="Song Y."/>
            <person name="King H."/>
            <person name="Zhang Q."/>
            <person name="Presley C."/>
            <person name="Deng X."/>
            <person name="Wei C.I."/>
            <person name="Xiao S."/>
        </authorList>
    </citation>
    <scope>NUCLEOTIDE SEQUENCE [LARGE SCALE GENOMIC DNA]</scope>
    <source>
        <strain evidence="1">UMSG2</strain>
    </source>
</reference>